<protein>
    <submittedName>
        <fullName evidence="1">Uncharacterized protein</fullName>
    </submittedName>
</protein>
<sequence>MRPNLFKRLHKNLWVSEEDSFINDQDYRACVDYKL</sequence>
<evidence type="ECO:0000313" key="1">
    <source>
        <dbReference type="EMBL" id="GAG85820.1"/>
    </source>
</evidence>
<reference evidence="1" key="1">
    <citation type="journal article" date="2014" name="Front. Microbiol.">
        <title>High frequency of phylogenetically diverse reductive dehalogenase-homologous genes in deep subseafloor sedimentary metagenomes.</title>
        <authorList>
            <person name="Kawai M."/>
            <person name="Futagami T."/>
            <person name="Toyoda A."/>
            <person name="Takaki Y."/>
            <person name="Nishi S."/>
            <person name="Hori S."/>
            <person name="Arai W."/>
            <person name="Tsubouchi T."/>
            <person name="Morono Y."/>
            <person name="Uchiyama I."/>
            <person name="Ito T."/>
            <person name="Fujiyama A."/>
            <person name="Inagaki F."/>
            <person name="Takami H."/>
        </authorList>
    </citation>
    <scope>NUCLEOTIDE SEQUENCE</scope>
    <source>
        <strain evidence="1">Expedition CK06-06</strain>
    </source>
</reference>
<gene>
    <name evidence="1" type="ORF">S01H4_28490</name>
</gene>
<feature type="non-terminal residue" evidence="1">
    <location>
        <position position="35"/>
    </location>
</feature>
<proteinExistence type="predicted"/>
<accession>X1ASV5</accession>
<organism evidence="1">
    <name type="scientific">marine sediment metagenome</name>
    <dbReference type="NCBI Taxonomy" id="412755"/>
    <lineage>
        <taxon>unclassified sequences</taxon>
        <taxon>metagenomes</taxon>
        <taxon>ecological metagenomes</taxon>
    </lineage>
</organism>
<dbReference type="EMBL" id="BART01014182">
    <property type="protein sequence ID" value="GAG85820.1"/>
    <property type="molecule type" value="Genomic_DNA"/>
</dbReference>
<comment type="caution">
    <text evidence="1">The sequence shown here is derived from an EMBL/GenBank/DDBJ whole genome shotgun (WGS) entry which is preliminary data.</text>
</comment>
<name>X1ASV5_9ZZZZ</name>
<dbReference type="AlphaFoldDB" id="X1ASV5"/>